<keyword evidence="3" id="KW-1185">Reference proteome</keyword>
<keyword evidence="1" id="KW-0732">Signal</keyword>
<accession>A0A1M5MHK0</accession>
<name>A0A1M5MHK0_9FLAO</name>
<dbReference type="Proteomes" id="UP000184518">
    <property type="component" value="Unassembled WGS sequence"/>
</dbReference>
<dbReference type="STRING" id="1416778.SAMN05443633_12226"/>
<feature type="signal peptide" evidence="1">
    <location>
        <begin position="1"/>
        <end position="19"/>
    </location>
</feature>
<reference evidence="3" key="1">
    <citation type="submission" date="2016-11" db="EMBL/GenBank/DDBJ databases">
        <authorList>
            <person name="Varghese N."/>
            <person name="Submissions S."/>
        </authorList>
    </citation>
    <scope>NUCLEOTIDE SEQUENCE [LARGE SCALE GENOMIC DNA]</scope>
    <source>
        <strain evidence="3">DSM 27619</strain>
    </source>
</reference>
<dbReference type="EMBL" id="FQUT01000022">
    <property type="protein sequence ID" value="SHG76627.1"/>
    <property type="molecule type" value="Genomic_DNA"/>
</dbReference>
<evidence type="ECO:0000313" key="2">
    <source>
        <dbReference type="EMBL" id="SHG76627.1"/>
    </source>
</evidence>
<evidence type="ECO:0000313" key="3">
    <source>
        <dbReference type="Proteomes" id="UP000184518"/>
    </source>
</evidence>
<organism evidence="2 3">
    <name type="scientific">Chryseobacterium arachidis</name>
    <dbReference type="NCBI Taxonomy" id="1416778"/>
    <lineage>
        <taxon>Bacteria</taxon>
        <taxon>Pseudomonadati</taxon>
        <taxon>Bacteroidota</taxon>
        <taxon>Flavobacteriia</taxon>
        <taxon>Flavobacteriales</taxon>
        <taxon>Weeksellaceae</taxon>
        <taxon>Chryseobacterium group</taxon>
        <taxon>Chryseobacterium</taxon>
    </lineage>
</organism>
<dbReference type="RefSeq" id="WP_072964116.1">
    <property type="nucleotide sequence ID" value="NZ_FQUT01000022.1"/>
</dbReference>
<proteinExistence type="predicted"/>
<dbReference type="OrthoDB" id="1274803at2"/>
<feature type="chain" id="PRO_5013359323" evidence="1">
    <location>
        <begin position="20"/>
        <end position="162"/>
    </location>
</feature>
<sequence>MKKLSYIALLLLSCIFSCQDIKTTNSNNQISPISKLQDKVVLKNLEIDQKWYGTYRIRFEYGKIGGINAGWDLEILINKNQIIASGNGYQIGFKDELTATAEGNKLVLKHKKNIDGYTLGEDMNPEFILIEDNGLFYIQSEWIDSDIITKPEKKGFKITKEN</sequence>
<protein>
    <submittedName>
        <fullName evidence="2">Uncharacterized protein</fullName>
    </submittedName>
</protein>
<dbReference type="AlphaFoldDB" id="A0A1M5MHK0"/>
<gene>
    <name evidence="2" type="ORF">SAMN05443633_12226</name>
</gene>
<evidence type="ECO:0000256" key="1">
    <source>
        <dbReference type="SAM" id="SignalP"/>
    </source>
</evidence>